<feature type="binding site" evidence="7 8">
    <location>
        <position position="73"/>
    </location>
    <ligand>
        <name>S-adenosyl-L-methionine</name>
        <dbReference type="ChEBI" id="CHEBI:59789"/>
    </ligand>
</feature>
<sequence>MAPPVQHGHSSLKKGITKPMAEHTSMNTVPKQPALAAADSPVHEENGQLLGATDIRSLAEHANIKPTKKLGQNFVIDPGTVRRIVRIANVHPASHVIEVGPGLGSLTLGLLEAGATVHAVEIDPNLAALLPQTVEAHMPQAANHLKVINQDALTFKPQDCPELTEQTSLTLVSNLPYNVATPIILTLLERFSNLSSFVVMVQKEVADRLVAGPSSKTYGVPSAKLAWYGQANLAGRIGRHVFWPAPNVDSALVSFERRAPLQSESERQETFHLIDAAFAQRRKTLRAALHGLVEPADFQQAAIDPQRRGETLSIQEFVRLSHYSASSSQDRVEAARFKRG</sequence>
<dbReference type="Gene3D" id="3.40.50.150">
    <property type="entry name" value="Vaccinia Virus protein VP39"/>
    <property type="match status" value="1"/>
</dbReference>
<dbReference type="GO" id="GO:0005829">
    <property type="term" value="C:cytosol"/>
    <property type="evidence" value="ECO:0007669"/>
    <property type="project" value="TreeGrafter"/>
</dbReference>
<evidence type="ECO:0000256" key="2">
    <source>
        <dbReference type="ARBA" id="ARBA00022552"/>
    </source>
</evidence>
<dbReference type="InterPro" id="IPR001737">
    <property type="entry name" value="KsgA/Erm"/>
</dbReference>
<dbReference type="PANTHER" id="PTHR11727">
    <property type="entry name" value="DIMETHYLADENOSINE TRANSFERASE"/>
    <property type="match status" value="1"/>
</dbReference>
<keyword evidence="1 7" id="KW-0963">Cytoplasm</keyword>
<dbReference type="SMART" id="SM00650">
    <property type="entry name" value="rADc"/>
    <property type="match status" value="1"/>
</dbReference>
<feature type="binding site" evidence="7 8">
    <location>
        <position position="121"/>
    </location>
    <ligand>
        <name>S-adenosyl-L-methionine</name>
        <dbReference type="ChEBI" id="CHEBI:59789"/>
    </ligand>
</feature>
<comment type="caution">
    <text evidence="10">The sequence shown here is derived from an EMBL/GenBank/DDBJ whole genome shotgun (WGS) entry which is preliminary data.</text>
</comment>
<dbReference type="EMBL" id="MWWS01000005">
    <property type="protein sequence ID" value="OZG49189.1"/>
    <property type="molecule type" value="Genomic_DNA"/>
</dbReference>
<organism evidence="10 11">
    <name type="scientific">Bombiscardovia coagulans</name>
    <dbReference type="NCBI Taxonomy" id="686666"/>
    <lineage>
        <taxon>Bacteria</taxon>
        <taxon>Bacillati</taxon>
        <taxon>Actinomycetota</taxon>
        <taxon>Actinomycetes</taxon>
        <taxon>Bifidobacteriales</taxon>
        <taxon>Bifidobacteriaceae</taxon>
        <taxon>Bombiscardovia</taxon>
    </lineage>
</organism>
<evidence type="ECO:0000256" key="6">
    <source>
        <dbReference type="ARBA" id="ARBA00022884"/>
    </source>
</evidence>
<feature type="binding site" evidence="7 8">
    <location>
        <position position="75"/>
    </location>
    <ligand>
        <name>S-adenosyl-L-methionine</name>
        <dbReference type="ChEBI" id="CHEBI:59789"/>
    </ligand>
</feature>
<dbReference type="InterPro" id="IPR011530">
    <property type="entry name" value="rRNA_adenine_dimethylase"/>
</dbReference>
<accession>A0A261EQQ5</accession>
<dbReference type="HAMAP" id="MF_00607">
    <property type="entry name" value="16SrRNA_methyltr_A"/>
    <property type="match status" value="1"/>
</dbReference>
<feature type="binding site" evidence="7 8">
    <location>
        <position position="174"/>
    </location>
    <ligand>
        <name>S-adenosyl-L-methionine</name>
        <dbReference type="ChEBI" id="CHEBI:59789"/>
    </ligand>
</feature>
<gene>
    <name evidence="7" type="primary">rsmA</name>
    <name evidence="7" type="synonym">ksgA</name>
    <name evidence="10" type="ORF">BOCO_0998</name>
</gene>
<dbReference type="InterPro" id="IPR029063">
    <property type="entry name" value="SAM-dependent_MTases_sf"/>
</dbReference>
<proteinExistence type="inferred from homology"/>
<dbReference type="Pfam" id="PF00398">
    <property type="entry name" value="RrnaAD"/>
    <property type="match status" value="1"/>
</dbReference>
<dbReference type="InterPro" id="IPR020596">
    <property type="entry name" value="rRNA_Ade_Mease_Trfase_CS"/>
</dbReference>
<evidence type="ECO:0000256" key="4">
    <source>
        <dbReference type="ARBA" id="ARBA00022679"/>
    </source>
</evidence>
<dbReference type="PANTHER" id="PTHR11727:SF7">
    <property type="entry name" value="DIMETHYLADENOSINE TRANSFERASE-RELATED"/>
    <property type="match status" value="1"/>
</dbReference>
<feature type="binding site" evidence="7 8">
    <location>
        <position position="151"/>
    </location>
    <ligand>
        <name>S-adenosyl-L-methionine</name>
        <dbReference type="ChEBI" id="CHEBI:59789"/>
    </ligand>
</feature>
<feature type="domain" description="Ribosomal RNA adenine methylase transferase N-terminal" evidence="9">
    <location>
        <begin position="80"/>
        <end position="259"/>
    </location>
</feature>
<evidence type="ECO:0000256" key="1">
    <source>
        <dbReference type="ARBA" id="ARBA00022490"/>
    </source>
</evidence>
<evidence type="ECO:0000256" key="7">
    <source>
        <dbReference type="HAMAP-Rule" id="MF_00607"/>
    </source>
</evidence>
<evidence type="ECO:0000256" key="8">
    <source>
        <dbReference type="PROSITE-ProRule" id="PRU01026"/>
    </source>
</evidence>
<keyword evidence="2 7" id="KW-0698">rRNA processing</keyword>
<comment type="subcellular location">
    <subcellularLocation>
        <location evidence="7">Cytoplasm</location>
    </subcellularLocation>
</comment>
<protein>
    <recommendedName>
        <fullName evidence="7">Ribosomal RNA small subunit methyltransferase A</fullName>
        <ecNumber evidence="7">2.1.1.182</ecNumber>
    </recommendedName>
    <alternativeName>
        <fullName evidence="7">16S rRNA (adenine(1518)-N(6)/adenine(1519)-N(6))-dimethyltransferase</fullName>
    </alternativeName>
    <alternativeName>
        <fullName evidence="7">16S rRNA dimethyladenosine transferase</fullName>
    </alternativeName>
    <alternativeName>
        <fullName evidence="7">16S rRNA dimethylase</fullName>
    </alternativeName>
    <alternativeName>
        <fullName evidence="7">S-adenosylmethionine-6-N', N'-adenosyl(rRNA) dimethyltransferase</fullName>
    </alternativeName>
</protein>
<dbReference type="Proteomes" id="UP000216004">
    <property type="component" value="Unassembled WGS sequence"/>
</dbReference>
<comment type="similarity">
    <text evidence="7">Belongs to the class I-like SAM-binding methyltransferase superfamily. rRNA adenine N(6)-methyltransferase family. RsmA subfamily.</text>
</comment>
<keyword evidence="3 7" id="KW-0489">Methyltransferase</keyword>
<dbReference type="GO" id="GO:0003723">
    <property type="term" value="F:RNA binding"/>
    <property type="evidence" value="ECO:0007669"/>
    <property type="project" value="UniProtKB-UniRule"/>
</dbReference>
<evidence type="ECO:0000313" key="10">
    <source>
        <dbReference type="EMBL" id="OZG49189.1"/>
    </source>
</evidence>
<keyword evidence="5 7" id="KW-0949">S-adenosyl-L-methionine</keyword>
<dbReference type="AlphaFoldDB" id="A0A261EQQ5"/>
<name>A0A261EQQ5_9BIFI</name>
<reference evidence="10 11" key="1">
    <citation type="journal article" date="2017" name="BMC Genomics">
        <title>Comparative genomic and phylogenomic analyses of the Bifidobacteriaceae family.</title>
        <authorList>
            <person name="Lugli G.A."/>
            <person name="Milani C."/>
            <person name="Turroni F."/>
            <person name="Duranti S."/>
            <person name="Mancabelli L."/>
            <person name="Mangifesta M."/>
            <person name="Ferrario C."/>
            <person name="Modesto M."/>
            <person name="Mattarelli P."/>
            <person name="Jiri K."/>
            <person name="van Sinderen D."/>
            <person name="Ventura M."/>
        </authorList>
    </citation>
    <scope>NUCLEOTIDE SEQUENCE [LARGE SCALE GENOMIC DNA]</scope>
    <source>
        <strain evidence="10 11">DSM 22924</strain>
    </source>
</reference>
<dbReference type="Gene3D" id="1.10.8.100">
    <property type="entry name" value="Ribosomal RNA adenine dimethylase-like, domain 2"/>
    <property type="match status" value="1"/>
</dbReference>
<comment type="catalytic activity">
    <reaction evidence="7">
        <text>adenosine(1518)/adenosine(1519) in 16S rRNA + 4 S-adenosyl-L-methionine = N(6)-dimethyladenosine(1518)/N(6)-dimethyladenosine(1519) in 16S rRNA + 4 S-adenosyl-L-homocysteine + 4 H(+)</text>
        <dbReference type="Rhea" id="RHEA:19609"/>
        <dbReference type="Rhea" id="RHEA-COMP:10232"/>
        <dbReference type="Rhea" id="RHEA-COMP:10233"/>
        <dbReference type="ChEBI" id="CHEBI:15378"/>
        <dbReference type="ChEBI" id="CHEBI:57856"/>
        <dbReference type="ChEBI" id="CHEBI:59789"/>
        <dbReference type="ChEBI" id="CHEBI:74411"/>
        <dbReference type="ChEBI" id="CHEBI:74493"/>
        <dbReference type="EC" id="2.1.1.182"/>
    </reaction>
</comment>
<evidence type="ECO:0000256" key="5">
    <source>
        <dbReference type="ARBA" id="ARBA00022691"/>
    </source>
</evidence>
<evidence type="ECO:0000313" key="11">
    <source>
        <dbReference type="Proteomes" id="UP000216004"/>
    </source>
</evidence>
<dbReference type="InterPro" id="IPR020598">
    <property type="entry name" value="rRNA_Ade_methylase_Trfase_N"/>
</dbReference>
<dbReference type="PROSITE" id="PS01131">
    <property type="entry name" value="RRNA_A_DIMETH"/>
    <property type="match status" value="1"/>
</dbReference>
<dbReference type="NCBIfam" id="TIGR00755">
    <property type="entry name" value="ksgA"/>
    <property type="match status" value="1"/>
</dbReference>
<feature type="binding site" evidence="7 8">
    <location>
        <position position="100"/>
    </location>
    <ligand>
        <name>S-adenosyl-L-methionine</name>
        <dbReference type="ChEBI" id="CHEBI:59789"/>
    </ligand>
</feature>
<evidence type="ECO:0000259" key="9">
    <source>
        <dbReference type="SMART" id="SM00650"/>
    </source>
</evidence>
<dbReference type="EC" id="2.1.1.182" evidence="7"/>
<dbReference type="PROSITE" id="PS51689">
    <property type="entry name" value="SAM_RNA_A_N6_MT"/>
    <property type="match status" value="1"/>
</dbReference>
<comment type="function">
    <text evidence="7">Specifically dimethylates two adjacent adenosines (A1518 and A1519) in the loop of a conserved hairpin near the 3'-end of 16S rRNA in the 30S particle. May play a critical role in biogenesis of 30S subunits.</text>
</comment>
<dbReference type="InterPro" id="IPR023165">
    <property type="entry name" value="rRNA_Ade_diMease-like_C"/>
</dbReference>
<dbReference type="GO" id="GO:0052908">
    <property type="term" value="F:16S rRNA (adenine(1518)-N(6)/adenine(1519)-N(6))-dimethyltransferase activity"/>
    <property type="evidence" value="ECO:0007669"/>
    <property type="project" value="UniProtKB-EC"/>
</dbReference>
<dbReference type="SUPFAM" id="SSF53335">
    <property type="entry name" value="S-adenosyl-L-methionine-dependent methyltransferases"/>
    <property type="match status" value="1"/>
</dbReference>
<evidence type="ECO:0000256" key="3">
    <source>
        <dbReference type="ARBA" id="ARBA00022603"/>
    </source>
</evidence>
<dbReference type="FunFam" id="3.40.50.150:FF:000023">
    <property type="entry name" value="Ribosomal RNA small subunit methyltransferase A"/>
    <property type="match status" value="1"/>
</dbReference>
<keyword evidence="6 7" id="KW-0694">RNA-binding</keyword>
<keyword evidence="11" id="KW-1185">Reference proteome</keyword>
<keyword evidence="4 7" id="KW-0808">Transferase</keyword>